<evidence type="ECO:0000313" key="4">
    <source>
        <dbReference type="Proteomes" id="UP000295129"/>
    </source>
</evidence>
<evidence type="ECO:0000256" key="1">
    <source>
        <dbReference type="SAM" id="MobiDB-lite"/>
    </source>
</evidence>
<dbReference type="Gene3D" id="3.30.70.1070">
    <property type="entry name" value="Sporulation related repeat"/>
    <property type="match status" value="1"/>
</dbReference>
<name>A0A4R6DVM2_9RHOO</name>
<dbReference type="GO" id="GO:0032506">
    <property type="term" value="P:cytokinetic process"/>
    <property type="evidence" value="ECO:0007669"/>
    <property type="project" value="TreeGrafter"/>
</dbReference>
<dbReference type="Pfam" id="PF05036">
    <property type="entry name" value="SPOR"/>
    <property type="match status" value="1"/>
</dbReference>
<evidence type="ECO:0000259" key="2">
    <source>
        <dbReference type="PROSITE" id="PS51724"/>
    </source>
</evidence>
<keyword evidence="4" id="KW-1185">Reference proteome</keyword>
<comment type="caution">
    <text evidence="3">The sequence shown here is derived from an EMBL/GenBank/DDBJ whole genome shotgun (WGS) entry which is preliminary data.</text>
</comment>
<dbReference type="Proteomes" id="UP000295129">
    <property type="component" value="Unassembled WGS sequence"/>
</dbReference>
<sequence>MSDADNLEIKKRARRRLVGAAALALLAAILLPVMMDQEPRPTGQDIQVSIPDRGNVPPPRAALSREPQPEPEIPPVPEEAPALPPVPQVEPPAGPASQTVPPPSQVQPKPPAQTPPAATRDDEAARVQAILSGSQAPAAQQAAAESYVLQIGAFGDATKAGGLSADLKKQGYAAYTERAGNVTRVRVGPFSKRDEAEKVAAKLKAQGHNAVLAPR</sequence>
<dbReference type="PANTHER" id="PTHR38687:SF1">
    <property type="entry name" value="CELL DIVISION PROTEIN DEDD"/>
    <property type="match status" value="1"/>
</dbReference>
<dbReference type="InterPro" id="IPR007730">
    <property type="entry name" value="SPOR-like_dom"/>
</dbReference>
<dbReference type="GO" id="GO:0030428">
    <property type="term" value="C:cell septum"/>
    <property type="evidence" value="ECO:0007669"/>
    <property type="project" value="TreeGrafter"/>
</dbReference>
<organism evidence="3 4">
    <name type="scientific">Azoarcus indigens</name>
    <dbReference type="NCBI Taxonomy" id="29545"/>
    <lineage>
        <taxon>Bacteria</taxon>
        <taxon>Pseudomonadati</taxon>
        <taxon>Pseudomonadota</taxon>
        <taxon>Betaproteobacteria</taxon>
        <taxon>Rhodocyclales</taxon>
        <taxon>Zoogloeaceae</taxon>
        <taxon>Azoarcus</taxon>
    </lineage>
</organism>
<dbReference type="EMBL" id="SNVV01000012">
    <property type="protein sequence ID" value="TDN49271.1"/>
    <property type="molecule type" value="Genomic_DNA"/>
</dbReference>
<reference evidence="3 4" key="1">
    <citation type="submission" date="2019-03" db="EMBL/GenBank/DDBJ databases">
        <title>Genomic Encyclopedia of Type Strains, Phase IV (KMG-IV): sequencing the most valuable type-strain genomes for metagenomic binning, comparative biology and taxonomic classification.</title>
        <authorList>
            <person name="Goeker M."/>
        </authorList>
    </citation>
    <scope>NUCLEOTIDE SEQUENCE [LARGE SCALE GENOMIC DNA]</scope>
    <source>
        <strain evidence="3 4">DSM 12121</strain>
    </source>
</reference>
<dbReference type="OrthoDB" id="8563804at2"/>
<evidence type="ECO:0000313" key="3">
    <source>
        <dbReference type="EMBL" id="TDN49271.1"/>
    </source>
</evidence>
<dbReference type="InterPro" id="IPR036680">
    <property type="entry name" value="SPOR-like_sf"/>
</dbReference>
<dbReference type="GO" id="GO:0032153">
    <property type="term" value="C:cell division site"/>
    <property type="evidence" value="ECO:0007669"/>
    <property type="project" value="TreeGrafter"/>
</dbReference>
<feature type="compositionally biased region" description="Pro residues" evidence="1">
    <location>
        <begin position="70"/>
        <end position="114"/>
    </location>
</feature>
<dbReference type="GO" id="GO:0042834">
    <property type="term" value="F:peptidoglycan binding"/>
    <property type="evidence" value="ECO:0007669"/>
    <property type="project" value="InterPro"/>
</dbReference>
<proteinExistence type="predicted"/>
<dbReference type="AlphaFoldDB" id="A0A4R6DVM2"/>
<protein>
    <submittedName>
        <fullName evidence="3">DedD protein</fullName>
    </submittedName>
</protein>
<dbReference type="RefSeq" id="WP_133592802.1">
    <property type="nucleotide sequence ID" value="NZ_SNVV01000012.1"/>
</dbReference>
<dbReference type="PROSITE" id="PS51724">
    <property type="entry name" value="SPOR"/>
    <property type="match status" value="1"/>
</dbReference>
<feature type="region of interest" description="Disordered" evidence="1">
    <location>
        <begin position="38"/>
        <end position="124"/>
    </location>
</feature>
<dbReference type="PANTHER" id="PTHR38687">
    <property type="entry name" value="CELL DIVISION PROTEIN DEDD-RELATED"/>
    <property type="match status" value="1"/>
</dbReference>
<gene>
    <name evidence="3" type="ORF">C7389_112126</name>
</gene>
<accession>A0A4R6DVM2</accession>
<dbReference type="SUPFAM" id="SSF110997">
    <property type="entry name" value="Sporulation related repeat"/>
    <property type="match status" value="1"/>
</dbReference>
<feature type="domain" description="SPOR" evidence="2">
    <location>
        <begin position="141"/>
        <end position="215"/>
    </location>
</feature>
<dbReference type="InterPro" id="IPR052521">
    <property type="entry name" value="Cell_div_SPOR-domain"/>
</dbReference>